<accession>A0A061DWS9</accession>
<gene>
    <name evidence="9" type="ORF">TCM_004052</name>
</gene>
<dbReference type="eggNOG" id="ENOG502SQGB">
    <property type="taxonomic scope" value="Eukaryota"/>
</dbReference>
<feature type="region of interest" description="Disordered" evidence="7">
    <location>
        <begin position="87"/>
        <end position="107"/>
    </location>
</feature>
<dbReference type="Gene3D" id="3.30.730.10">
    <property type="entry name" value="AP2/ERF domain"/>
    <property type="match status" value="1"/>
</dbReference>
<reference evidence="9 10" key="1">
    <citation type="journal article" date="2013" name="Genome Biol.">
        <title>The genome sequence of the most widely cultivated cacao type and its use to identify candidate genes regulating pod color.</title>
        <authorList>
            <person name="Motamayor J.C."/>
            <person name="Mockaitis K."/>
            <person name="Schmutz J."/>
            <person name="Haiminen N."/>
            <person name="Iii D.L."/>
            <person name="Cornejo O."/>
            <person name="Findley S.D."/>
            <person name="Zheng P."/>
            <person name="Utro F."/>
            <person name="Royaert S."/>
            <person name="Saski C."/>
            <person name="Jenkins J."/>
            <person name="Podicheti R."/>
            <person name="Zhao M."/>
            <person name="Scheffler B.E."/>
            <person name="Stack J.C."/>
            <person name="Feltus F.A."/>
            <person name="Mustiga G.M."/>
            <person name="Amores F."/>
            <person name="Phillips W."/>
            <person name="Marelli J.P."/>
            <person name="May G.D."/>
            <person name="Shapiro H."/>
            <person name="Ma J."/>
            <person name="Bustamante C.D."/>
            <person name="Schnell R.J."/>
            <person name="Main D."/>
            <person name="Gilbert D."/>
            <person name="Parida L."/>
            <person name="Kuhn D.N."/>
        </authorList>
    </citation>
    <scope>NUCLEOTIDE SEQUENCE [LARGE SCALE GENOMIC DNA]</scope>
    <source>
        <strain evidence="10">cv. Matina 1-6</strain>
    </source>
</reference>
<dbReference type="SMART" id="SM00380">
    <property type="entry name" value="AP2"/>
    <property type="match status" value="1"/>
</dbReference>
<evidence type="ECO:0000256" key="6">
    <source>
        <dbReference type="ARBA" id="ARBA00024343"/>
    </source>
</evidence>
<evidence type="ECO:0000256" key="2">
    <source>
        <dbReference type="ARBA" id="ARBA00023015"/>
    </source>
</evidence>
<dbReference type="Proteomes" id="UP000026915">
    <property type="component" value="Chromosome 1"/>
</dbReference>
<evidence type="ECO:0000256" key="3">
    <source>
        <dbReference type="ARBA" id="ARBA00023125"/>
    </source>
</evidence>
<dbReference type="GO" id="GO:0005634">
    <property type="term" value="C:nucleus"/>
    <property type="evidence" value="ECO:0007669"/>
    <property type="project" value="UniProtKB-SubCell"/>
</dbReference>
<evidence type="ECO:0000256" key="5">
    <source>
        <dbReference type="ARBA" id="ARBA00023242"/>
    </source>
</evidence>
<dbReference type="SUPFAM" id="SSF54171">
    <property type="entry name" value="DNA-binding domain"/>
    <property type="match status" value="1"/>
</dbReference>
<proteinExistence type="inferred from homology"/>
<dbReference type="Gramene" id="EOX94468">
    <property type="protein sequence ID" value="EOX94468"/>
    <property type="gene ID" value="TCM_004052"/>
</dbReference>
<name>A0A061DWS9_THECC</name>
<sequence length="235" mass="26698">MISVSLQDMDSSFLESLNSEFQLEYGQDLLESFSPNNELFLDQDFLSFDIIDSKELPPQDTTLYHHGSRESSISSCGLIIDEEHVVSSAKKREEQQQPKGEKSYRGVRKRPWGKYAAEIRDSTRHGIRVWLGTFDSAEAAALAYDQAALSTQGPKAVLNFPVERVRESLRNMNYYCKDGASPAVELKQRNYVQRKSMARKNKKKQSQAKNVVVLEDLGSEYLEELLSSSQITSSW</sequence>
<dbReference type="PANTHER" id="PTHR31190:SF472">
    <property type="entry name" value="ETHYLENE-RESPONSIVE TRANSCRIPTION FACTOR 1B-LIKE"/>
    <property type="match status" value="1"/>
</dbReference>
<keyword evidence="5" id="KW-0539">Nucleus</keyword>
<keyword evidence="3" id="KW-0238">DNA-binding</keyword>
<dbReference type="PRINTS" id="PR00367">
    <property type="entry name" value="ETHRSPELEMNT"/>
</dbReference>
<feature type="domain" description="AP2/ERF" evidence="8">
    <location>
        <begin position="103"/>
        <end position="161"/>
    </location>
</feature>
<dbReference type="InterPro" id="IPR016177">
    <property type="entry name" value="DNA-bd_dom_sf"/>
</dbReference>
<dbReference type="HOGENOM" id="CLU_058713_1_1_1"/>
<dbReference type="CDD" id="cd00018">
    <property type="entry name" value="AP2"/>
    <property type="match status" value="1"/>
</dbReference>
<keyword evidence="2" id="KW-0805">Transcription regulation</keyword>
<dbReference type="AlphaFoldDB" id="A0A061DWS9"/>
<organism evidence="9 10">
    <name type="scientific">Theobroma cacao</name>
    <name type="common">Cacao</name>
    <name type="synonym">Cocoa</name>
    <dbReference type="NCBI Taxonomy" id="3641"/>
    <lineage>
        <taxon>Eukaryota</taxon>
        <taxon>Viridiplantae</taxon>
        <taxon>Streptophyta</taxon>
        <taxon>Embryophyta</taxon>
        <taxon>Tracheophyta</taxon>
        <taxon>Spermatophyta</taxon>
        <taxon>Magnoliopsida</taxon>
        <taxon>eudicotyledons</taxon>
        <taxon>Gunneridae</taxon>
        <taxon>Pentapetalae</taxon>
        <taxon>rosids</taxon>
        <taxon>malvids</taxon>
        <taxon>Malvales</taxon>
        <taxon>Malvaceae</taxon>
        <taxon>Byttnerioideae</taxon>
        <taxon>Theobroma</taxon>
    </lineage>
</organism>
<feature type="compositionally biased region" description="Basic and acidic residues" evidence="7">
    <location>
        <begin position="87"/>
        <end position="104"/>
    </location>
</feature>
<dbReference type="OMA" id="RNMNYHC"/>
<dbReference type="PANTHER" id="PTHR31190">
    <property type="entry name" value="DNA-BINDING DOMAIN"/>
    <property type="match status" value="1"/>
</dbReference>
<evidence type="ECO:0000256" key="4">
    <source>
        <dbReference type="ARBA" id="ARBA00023163"/>
    </source>
</evidence>
<keyword evidence="4" id="KW-0804">Transcription</keyword>
<dbReference type="PROSITE" id="PS51032">
    <property type="entry name" value="AP2_ERF"/>
    <property type="match status" value="1"/>
</dbReference>
<dbReference type="GO" id="GO:0003677">
    <property type="term" value="F:DNA binding"/>
    <property type="evidence" value="ECO:0007669"/>
    <property type="project" value="UniProtKB-KW"/>
</dbReference>
<comment type="similarity">
    <text evidence="6">Belongs to the AP2/ERF transcription factor family. ERF subfamily.</text>
</comment>
<keyword evidence="10" id="KW-1185">Reference proteome</keyword>
<evidence type="ECO:0000259" key="8">
    <source>
        <dbReference type="PROSITE" id="PS51032"/>
    </source>
</evidence>
<dbReference type="GO" id="GO:0009873">
    <property type="term" value="P:ethylene-activated signaling pathway"/>
    <property type="evidence" value="ECO:0007669"/>
    <property type="project" value="InterPro"/>
</dbReference>
<dbReference type="EMBL" id="CM001879">
    <property type="protein sequence ID" value="EOX94468.1"/>
    <property type="molecule type" value="Genomic_DNA"/>
</dbReference>
<protein>
    <submittedName>
        <fullName evidence="9">Ethylene response factor 1, putative</fullName>
    </submittedName>
</protein>
<evidence type="ECO:0000256" key="7">
    <source>
        <dbReference type="SAM" id="MobiDB-lite"/>
    </source>
</evidence>
<dbReference type="InterPro" id="IPR001471">
    <property type="entry name" value="AP2/ERF_dom"/>
</dbReference>
<dbReference type="FunFam" id="3.30.730.10:FF:000001">
    <property type="entry name" value="Ethylene-responsive transcription factor 2"/>
    <property type="match status" value="1"/>
</dbReference>
<dbReference type="InParanoid" id="A0A061DWS9"/>
<evidence type="ECO:0000256" key="1">
    <source>
        <dbReference type="ARBA" id="ARBA00004123"/>
    </source>
</evidence>
<dbReference type="STRING" id="3641.A0A061DWS9"/>
<evidence type="ECO:0000313" key="9">
    <source>
        <dbReference type="EMBL" id="EOX94468.1"/>
    </source>
</evidence>
<dbReference type="GO" id="GO:0003700">
    <property type="term" value="F:DNA-binding transcription factor activity"/>
    <property type="evidence" value="ECO:0007669"/>
    <property type="project" value="InterPro"/>
</dbReference>
<evidence type="ECO:0000313" key="10">
    <source>
        <dbReference type="Proteomes" id="UP000026915"/>
    </source>
</evidence>
<comment type="subcellular location">
    <subcellularLocation>
        <location evidence="1">Nucleus</location>
    </subcellularLocation>
</comment>
<dbReference type="Pfam" id="PF00847">
    <property type="entry name" value="AP2"/>
    <property type="match status" value="1"/>
</dbReference>
<dbReference type="InterPro" id="IPR036955">
    <property type="entry name" value="AP2/ERF_dom_sf"/>
</dbReference>
<dbReference type="InterPro" id="IPR044808">
    <property type="entry name" value="ERF_plant"/>
</dbReference>